<dbReference type="InParanoid" id="H0ELY1"/>
<keyword evidence="2" id="KW-0560">Oxidoreductase</keyword>
<dbReference type="Gene3D" id="3.30.360.10">
    <property type="entry name" value="Dihydrodipicolinate Reductase, domain 2"/>
    <property type="match status" value="1"/>
</dbReference>
<dbReference type="Gene3D" id="3.40.50.720">
    <property type="entry name" value="NAD(P)-binding Rossmann-like Domain"/>
    <property type="match status" value="1"/>
</dbReference>
<sequence length="311" mass="35047">MGAFISRIWHIFISPAAPVPKRAARIVPMGLIVPAKSHPEVIVQAIAARDRTRAEAFAKKHGIPEVKDSYEEIINDPTINCIYIPLPNAFHYPWALRALAAGKHVLLEKPSVSNAAEAVTLFSHSSLSLPNAPVILEGFHFQFFPSWQLFRSLIPSTEIAYGGKMYKVDFTTVRLHDKVIPTPSLPASQEQIKSRTLTLWGMMHGILWHRIDIIDTFTIRDSTTKAVVKTWKEKSTRKAYTFDEAGGEFTGLKGGKDWMSFRYQLEEFVNRVKGRETQYWIEGEESVRTMKMVDLAYEKNGLGARVGMGEG</sequence>
<dbReference type="EC" id="1.1.1.179" evidence="3"/>
<proteinExistence type="inferred from homology"/>
<dbReference type="PANTHER" id="PTHR22604">
    <property type="entry name" value="OXIDOREDUCTASES"/>
    <property type="match status" value="1"/>
</dbReference>
<evidence type="ECO:0000256" key="4">
    <source>
        <dbReference type="ARBA" id="ARBA00042988"/>
    </source>
</evidence>
<name>H0ELY1_GLAL7</name>
<feature type="domain" description="Gfo/Idh/MocA-like oxidoreductase N-terminal" evidence="6">
    <location>
        <begin position="39"/>
        <end position="122"/>
    </location>
</feature>
<protein>
    <recommendedName>
        <fullName evidence="3">D-xylose 1-dehydrogenase (NADP(+), D-xylono-1,5-lactone-forming)</fullName>
        <ecNumber evidence="3">1.1.1.179</ecNumber>
    </recommendedName>
    <alternativeName>
        <fullName evidence="4">D-xylose-NADP dehydrogenase</fullName>
    </alternativeName>
</protein>
<organism evidence="7 8">
    <name type="scientific">Glarea lozoyensis (strain ATCC 74030 / MF5533)</name>
    <dbReference type="NCBI Taxonomy" id="1104152"/>
    <lineage>
        <taxon>Eukaryota</taxon>
        <taxon>Fungi</taxon>
        <taxon>Dikarya</taxon>
        <taxon>Ascomycota</taxon>
        <taxon>Pezizomycotina</taxon>
        <taxon>Leotiomycetes</taxon>
        <taxon>Helotiales</taxon>
        <taxon>Helotiaceae</taxon>
        <taxon>Glarea</taxon>
    </lineage>
</organism>
<dbReference type="InterPro" id="IPR036291">
    <property type="entry name" value="NAD(P)-bd_dom_sf"/>
</dbReference>
<comment type="catalytic activity">
    <reaction evidence="5">
        <text>D-xylose + NADP(+) = D-xylono-1,5-lactone + NADPH + H(+)</text>
        <dbReference type="Rhea" id="RHEA:22000"/>
        <dbReference type="ChEBI" id="CHEBI:15378"/>
        <dbReference type="ChEBI" id="CHEBI:15867"/>
        <dbReference type="ChEBI" id="CHEBI:53455"/>
        <dbReference type="ChEBI" id="CHEBI:57783"/>
        <dbReference type="ChEBI" id="CHEBI:58349"/>
        <dbReference type="EC" id="1.1.1.179"/>
    </reaction>
</comment>
<dbReference type="HOGENOM" id="CLU_023194_5_2_1"/>
<reference evidence="7 8" key="1">
    <citation type="journal article" date="2012" name="Eukaryot. Cell">
        <title>Genome sequence of the fungus Glarea lozoyensis: the first genome sequence of a species from the Helotiaceae family.</title>
        <authorList>
            <person name="Youssar L."/>
            <person name="Gruening B.A."/>
            <person name="Erxleben A."/>
            <person name="Guenther S."/>
            <person name="Huettel W."/>
        </authorList>
    </citation>
    <scope>NUCLEOTIDE SEQUENCE [LARGE SCALE GENOMIC DNA]</scope>
    <source>
        <strain evidence="8">ATCC 74030 / MF5533</strain>
    </source>
</reference>
<comment type="caution">
    <text evidence="7">The sequence shown here is derived from an EMBL/GenBank/DDBJ whole genome shotgun (WGS) entry which is preliminary data.</text>
</comment>
<dbReference type="Proteomes" id="UP000005446">
    <property type="component" value="Unassembled WGS sequence"/>
</dbReference>
<gene>
    <name evidence="7" type="ORF">M7I_3604</name>
</gene>
<evidence type="ECO:0000256" key="1">
    <source>
        <dbReference type="ARBA" id="ARBA00010928"/>
    </source>
</evidence>
<evidence type="ECO:0000256" key="3">
    <source>
        <dbReference type="ARBA" id="ARBA00038984"/>
    </source>
</evidence>
<accession>H0ELY1</accession>
<dbReference type="GO" id="GO:0000166">
    <property type="term" value="F:nucleotide binding"/>
    <property type="evidence" value="ECO:0007669"/>
    <property type="project" value="InterPro"/>
</dbReference>
<dbReference type="AlphaFoldDB" id="H0ELY1"/>
<keyword evidence="8" id="KW-1185">Reference proteome</keyword>
<dbReference type="PANTHER" id="PTHR22604:SF105">
    <property type="entry name" value="TRANS-1,2-DIHYDROBENZENE-1,2-DIOL DEHYDROGENASE"/>
    <property type="match status" value="1"/>
</dbReference>
<evidence type="ECO:0000313" key="7">
    <source>
        <dbReference type="EMBL" id="EHL00518.1"/>
    </source>
</evidence>
<dbReference type="InterPro" id="IPR000683">
    <property type="entry name" value="Gfo/Idh/MocA-like_OxRdtase_N"/>
</dbReference>
<dbReference type="OrthoDB" id="6417021at2759"/>
<dbReference type="EMBL" id="AGUE01000080">
    <property type="protein sequence ID" value="EHL00518.1"/>
    <property type="molecule type" value="Genomic_DNA"/>
</dbReference>
<dbReference type="InterPro" id="IPR050984">
    <property type="entry name" value="Gfo/Idh/MocA_domain"/>
</dbReference>
<evidence type="ECO:0000259" key="6">
    <source>
        <dbReference type="Pfam" id="PF01408"/>
    </source>
</evidence>
<evidence type="ECO:0000256" key="5">
    <source>
        <dbReference type="ARBA" id="ARBA00049233"/>
    </source>
</evidence>
<dbReference type="GO" id="GO:0047837">
    <property type="term" value="F:D-xylose 1-dehydrogenase (NADP+) activity"/>
    <property type="evidence" value="ECO:0007669"/>
    <property type="project" value="UniProtKB-EC"/>
</dbReference>
<dbReference type="Pfam" id="PF01408">
    <property type="entry name" value="GFO_IDH_MocA"/>
    <property type="match status" value="1"/>
</dbReference>
<dbReference type="SUPFAM" id="SSF51735">
    <property type="entry name" value="NAD(P)-binding Rossmann-fold domains"/>
    <property type="match status" value="1"/>
</dbReference>
<comment type="similarity">
    <text evidence="1">Belongs to the Gfo/Idh/MocA family.</text>
</comment>
<evidence type="ECO:0000256" key="2">
    <source>
        <dbReference type="ARBA" id="ARBA00023002"/>
    </source>
</evidence>
<evidence type="ECO:0000313" key="8">
    <source>
        <dbReference type="Proteomes" id="UP000005446"/>
    </source>
</evidence>